<dbReference type="PROSITE" id="PS51387">
    <property type="entry name" value="FAD_PCMH"/>
    <property type="match status" value="1"/>
</dbReference>
<feature type="domain" description="FAD-binding PCMH-type" evidence="7">
    <location>
        <begin position="1"/>
        <end position="167"/>
    </location>
</feature>
<dbReference type="GO" id="GO:0050614">
    <property type="term" value="F:Delta24-sterol reductase activity"/>
    <property type="evidence" value="ECO:0007669"/>
    <property type="project" value="UniProtKB-EC"/>
</dbReference>
<dbReference type="GO" id="GO:0071949">
    <property type="term" value="F:FAD binding"/>
    <property type="evidence" value="ECO:0007669"/>
    <property type="project" value="InterPro"/>
</dbReference>
<evidence type="ECO:0000256" key="2">
    <source>
        <dbReference type="ARBA" id="ARBA00012405"/>
    </source>
</evidence>
<name>A0A9P4IFY4_9PEZI</name>
<evidence type="ECO:0000256" key="5">
    <source>
        <dbReference type="ARBA" id="ARBA00023002"/>
    </source>
</evidence>
<dbReference type="GO" id="GO:0000246">
    <property type="term" value="F:Delta24(24-1) sterol reductase activity"/>
    <property type="evidence" value="ECO:0007669"/>
    <property type="project" value="TreeGrafter"/>
</dbReference>
<dbReference type="SUPFAM" id="SSF56176">
    <property type="entry name" value="FAD-binding/transporter-associated domain-like"/>
    <property type="match status" value="1"/>
</dbReference>
<dbReference type="Gene3D" id="3.30.465.10">
    <property type="match status" value="1"/>
</dbReference>
<dbReference type="EC" id="1.3.1.72" evidence="2"/>
<keyword evidence="5" id="KW-0560">Oxidoreductase</keyword>
<dbReference type="Pfam" id="PF01565">
    <property type="entry name" value="FAD_binding_4"/>
    <property type="match status" value="1"/>
</dbReference>
<evidence type="ECO:0000313" key="8">
    <source>
        <dbReference type="EMBL" id="KAF2097772.1"/>
    </source>
</evidence>
<dbReference type="InterPro" id="IPR036318">
    <property type="entry name" value="FAD-bd_PCMH-like_sf"/>
</dbReference>
<evidence type="ECO:0000256" key="4">
    <source>
        <dbReference type="ARBA" id="ARBA00022989"/>
    </source>
</evidence>
<dbReference type="GO" id="GO:0016020">
    <property type="term" value="C:membrane"/>
    <property type="evidence" value="ECO:0007669"/>
    <property type="project" value="UniProtKB-SubCell"/>
</dbReference>
<comment type="caution">
    <text evidence="8">The sequence shown here is derived from an EMBL/GenBank/DDBJ whole genome shotgun (WGS) entry which is preliminary data.</text>
</comment>
<organism evidence="8 9">
    <name type="scientific">Rhizodiscina lignyota</name>
    <dbReference type="NCBI Taxonomy" id="1504668"/>
    <lineage>
        <taxon>Eukaryota</taxon>
        <taxon>Fungi</taxon>
        <taxon>Dikarya</taxon>
        <taxon>Ascomycota</taxon>
        <taxon>Pezizomycotina</taxon>
        <taxon>Dothideomycetes</taxon>
        <taxon>Pleosporomycetidae</taxon>
        <taxon>Aulographales</taxon>
        <taxon>Rhizodiscinaceae</taxon>
        <taxon>Rhizodiscina</taxon>
    </lineage>
</organism>
<dbReference type="GO" id="GO:0005737">
    <property type="term" value="C:cytoplasm"/>
    <property type="evidence" value="ECO:0007669"/>
    <property type="project" value="TreeGrafter"/>
</dbReference>
<keyword evidence="6" id="KW-0472">Membrane</keyword>
<dbReference type="InterPro" id="IPR040165">
    <property type="entry name" value="Diminuto-like"/>
</dbReference>
<protein>
    <recommendedName>
        <fullName evidence="2">Delta(24)-sterol reductase</fullName>
        <ecNumber evidence="2">1.3.1.72</ecNumber>
    </recommendedName>
</protein>
<keyword evidence="4" id="KW-1133">Transmembrane helix</keyword>
<sequence>MDRHEEKVAVISERVKSFHSRGEKFRIYHGSTNTTRSTIRRKDNVVDTSSLDSVIKVDTESKTALAEPNVSMEKLLEACLSSGLMPLVVPEFRTITVGGAFAGTAGESSSFKHGIFDSTINSIEVVLADGGVIHASKTQNSDLLYGSAGACGTLGVVTLLEVELMDAKPYVELEHKSISSPDEAMTLLEHAFEDSSIDFVEGILFSPSSGVILTGRLISAPSPSTPIHRFTRPQDQHFYRHCEKLLHSSTARKSSQPITDVIPIRDYIFRYDRGCFWAAKYAFRYFGVPFNRITRFFLDPLMKASIMFQALHESGLAAQGIIQDVSFPVANAAQFVSYVGSRLDCYPLWLCPLRATAAEKIAGKSVGRSFGMGRDAPMDGKYVNVGVWCMAPSKSPEEFVRLNREIEGKVHELRGLKALYAHTYYTQDEFWSVYDKEGYDALRVKYQATGLPSVYDKVKVVVAEDKAEWKSDATFPMNLISMFKALFWNAGPFSGLYGVWRTIVSREYLLKDKIV</sequence>
<comment type="subcellular location">
    <subcellularLocation>
        <location evidence="1">Membrane</location>
        <topology evidence="1">Single-pass membrane protein</topology>
    </subcellularLocation>
</comment>
<accession>A0A9P4IFY4</accession>
<keyword evidence="9" id="KW-1185">Reference proteome</keyword>
<dbReference type="PANTHER" id="PTHR10801">
    <property type="entry name" value="24-DEHYDROCHOLESTEROL REDUCTASE"/>
    <property type="match status" value="1"/>
</dbReference>
<dbReference type="AlphaFoldDB" id="A0A9P4IFY4"/>
<dbReference type="EMBL" id="ML978127">
    <property type="protein sequence ID" value="KAF2097772.1"/>
    <property type="molecule type" value="Genomic_DNA"/>
</dbReference>
<dbReference type="InterPro" id="IPR006094">
    <property type="entry name" value="Oxid_FAD_bind_N"/>
</dbReference>
<gene>
    <name evidence="8" type="ORF">NA57DRAFT_40442</name>
</gene>
<dbReference type="GO" id="GO:0008202">
    <property type="term" value="P:steroid metabolic process"/>
    <property type="evidence" value="ECO:0007669"/>
    <property type="project" value="TreeGrafter"/>
</dbReference>
<keyword evidence="3" id="KW-0812">Transmembrane</keyword>
<dbReference type="OrthoDB" id="415825at2759"/>
<evidence type="ECO:0000256" key="3">
    <source>
        <dbReference type="ARBA" id="ARBA00022692"/>
    </source>
</evidence>
<proteinExistence type="predicted"/>
<dbReference type="InterPro" id="IPR016169">
    <property type="entry name" value="FAD-bd_PCMH_sub2"/>
</dbReference>
<dbReference type="PANTHER" id="PTHR10801:SF0">
    <property type="entry name" value="DELTA(24)-STEROL REDUCTASE"/>
    <property type="match status" value="1"/>
</dbReference>
<evidence type="ECO:0000256" key="6">
    <source>
        <dbReference type="ARBA" id="ARBA00023136"/>
    </source>
</evidence>
<evidence type="ECO:0000313" key="9">
    <source>
        <dbReference type="Proteomes" id="UP000799772"/>
    </source>
</evidence>
<evidence type="ECO:0000259" key="7">
    <source>
        <dbReference type="PROSITE" id="PS51387"/>
    </source>
</evidence>
<evidence type="ECO:0000256" key="1">
    <source>
        <dbReference type="ARBA" id="ARBA00004167"/>
    </source>
</evidence>
<dbReference type="Proteomes" id="UP000799772">
    <property type="component" value="Unassembled WGS sequence"/>
</dbReference>
<dbReference type="InterPro" id="IPR016166">
    <property type="entry name" value="FAD-bd_PCMH"/>
</dbReference>
<reference evidence="8" key="1">
    <citation type="journal article" date="2020" name="Stud. Mycol.">
        <title>101 Dothideomycetes genomes: a test case for predicting lifestyles and emergence of pathogens.</title>
        <authorList>
            <person name="Haridas S."/>
            <person name="Albert R."/>
            <person name="Binder M."/>
            <person name="Bloem J."/>
            <person name="Labutti K."/>
            <person name="Salamov A."/>
            <person name="Andreopoulos B."/>
            <person name="Baker S."/>
            <person name="Barry K."/>
            <person name="Bills G."/>
            <person name="Bluhm B."/>
            <person name="Cannon C."/>
            <person name="Castanera R."/>
            <person name="Culley D."/>
            <person name="Daum C."/>
            <person name="Ezra D."/>
            <person name="Gonzalez J."/>
            <person name="Henrissat B."/>
            <person name="Kuo A."/>
            <person name="Liang C."/>
            <person name="Lipzen A."/>
            <person name="Lutzoni F."/>
            <person name="Magnuson J."/>
            <person name="Mondo S."/>
            <person name="Nolan M."/>
            <person name="Ohm R."/>
            <person name="Pangilinan J."/>
            <person name="Park H.-J."/>
            <person name="Ramirez L."/>
            <person name="Alfaro M."/>
            <person name="Sun H."/>
            <person name="Tritt A."/>
            <person name="Yoshinaga Y."/>
            <person name="Zwiers L.-H."/>
            <person name="Turgeon B."/>
            <person name="Goodwin S."/>
            <person name="Spatafora J."/>
            <person name="Crous P."/>
            <person name="Grigoriev I."/>
        </authorList>
    </citation>
    <scope>NUCLEOTIDE SEQUENCE</scope>
    <source>
        <strain evidence="8">CBS 133067</strain>
    </source>
</reference>